<name>A0A2V3J5Q4_9FLOR</name>
<evidence type="ECO:0000313" key="1">
    <source>
        <dbReference type="EMBL" id="PXF49452.1"/>
    </source>
</evidence>
<dbReference type="AlphaFoldDB" id="A0A2V3J5Q4"/>
<accession>A0A2V3J5Q4</accession>
<organism evidence="1 2">
    <name type="scientific">Gracilariopsis chorda</name>
    <dbReference type="NCBI Taxonomy" id="448386"/>
    <lineage>
        <taxon>Eukaryota</taxon>
        <taxon>Rhodophyta</taxon>
        <taxon>Florideophyceae</taxon>
        <taxon>Rhodymeniophycidae</taxon>
        <taxon>Gracilariales</taxon>
        <taxon>Gracilariaceae</taxon>
        <taxon>Gracilariopsis</taxon>
    </lineage>
</organism>
<sequence>MFSFFVPETSAVGEAALAGEMLELSDVMGEGFSKQRLSNRGYLGASHVVGVCTSQFCTSVLLSVEDEHRSVTMFVHGDADGHFSELLELWKRRGKNRTAKFFKDNESLVKVLRDEFGGDSKVVMLLGGDYDICAKVCGMIKDFGSSWQPSVVAP</sequence>
<protein>
    <submittedName>
        <fullName evidence="1">Uncharacterized protein</fullName>
    </submittedName>
</protein>
<dbReference type="Proteomes" id="UP000247409">
    <property type="component" value="Unassembled WGS sequence"/>
</dbReference>
<proteinExistence type="predicted"/>
<gene>
    <name evidence="1" type="ORF">BWQ96_00768</name>
</gene>
<keyword evidence="2" id="KW-1185">Reference proteome</keyword>
<reference evidence="1 2" key="1">
    <citation type="journal article" date="2018" name="Mol. Biol. Evol.">
        <title>Analysis of the draft genome of the red seaweed Gracilariopsis chorda provides insights into genome size evolution in Rhodophyta.</title>
        <authorList>
            <person name="Lee J."/>
            <person name="Yang E.C."/>
            <person name="Graf L."/>
            <person name="Yang J.H."/>
            <person name="Qiu H."/>
            <person name="Zel Zion U."/>
            <person name="Chan C.X."/>
            <person name="Stephens T.G."/>
            <person name="Weber A.P.M."/>
            <person name="Boo G.H."/>
            <person name="Boo S.M."/>
            <person name="Kim K.M."/>
            <person name="Shin Y."/>
            <person name="Jung M."/>
            <person name="Lee S.J."/>
            <person name="Yim H.S."/>
            <person name="Lee J.H."/>
            <person name="Bhattacharya D."/>
            <person name="Yoon H.S."/>
        </authorList>
    </citation>
    <scope>NUCLEOTIDE SEQUENCE [LARGE SCALE GENOMIC DNA]</scope>
    <source>
        <strain evidence="1 2">SKKU-2015</strain>
        <tissue evidence="1">Whole body</tissue>
    </source>
</reference>
<dbReference type="EMBL" id="NBIV01000005">
    <property type="protein sequence ID" value="PXF49452.1"/>
    <property type="molecule type" value="Genomic_DNA"/>
</dbReference>
<evidence type="ECO:0000313" key="2">
    <source>
        <dbReference type="Proteomes" id="UP000247409"/>
    </source>
</evidence>
<comment type="caution">
    <text evidence="1">The sequence shown here is derived from an EMBL/GenBank/DDBJ whole genome shotgun (WGS) entry which is preliminary data.</text>
</comment>